<accession>A0A1X2H887</accession>
<evidence type="ECO:0000256" key="4">
    <source>
        <dbReference type="ARBA" id="ARBA00023136"/>
    </source>
</evidence>
<dbReference type="InterPro" id="IPR006694">
    <property type="entry name" value="Fatty_acid_hydroxylase"/>
</dbReference>
<keyword evidence="4 5" id="KW-0472">Membrane</keyword>
<evidence type="ECO:0000256" key="3">
    <source>
        <dbReference type="ARBA" id="ARBA00022989"/>
    </source>
</evidence>
<proteinExistence type="predicted"/>
<sequence length="298" mass="34707">MNALLSSIHIPDYKKFDPWTDEALSLWVPIVAYWVYSISFQFLMTAEIPFIEKYRIHTPEDMRKRNRVTFGRVLVMVTAQQIVQVILGLMFIEGPDPQVLKVRQENAVLRIASHAYHLLSQLGVKDAAMLADGFGRFAYFVARPCAQFVAAMVIMDTHQYFLHRLFHLNKFLYKHIHSHHHRLYVPYAFGALYNHPLEGFLLDTLGATISYELTGMSPRMGMLFFTFSNMKTVDDHCGYSFPWDPLQVLFGNNVVYHDIHHQPYGIKKNFSQPYFTFWDSLLGTRYSKPVKNEEVKSQ</sequence>
<evidence type="ECO:0000256" key="5">
    <source>
        <dbReference type="SAM" id="Phobius"/>
    </source>
</evidence>
<evidence type="ECO:0000256" key="1">
    <source>
        <dbReference type="ARBA" id="ARBA00004370"/>
    </source>
</evidence>
<protein>
    <submittedName>
        <fullName evidence="7">Fatty acid hydroxylase superfamily-domain-containing protein</fullName>
    </submittedName>
</protein>
<evidence type="ECO:0000313" key="7">
    <source>
        <dbReference type="EMBL" id="ORY94776.1"/>
    </source>
</evidence>
<dbReference type="GO" id="GO:0051999">
    <property type="term" value="P:mannosyl-inositol phosphorylceramide biosynthetic process"/>
    <property type="evidence" value="ECO:0007669"/>
    <property type="project" value="EnsemblFungi"/>
</dbReference>
<comment type="subcellular location">
    <subcellularLocation>
        <location evidence="1">Membrane</location>
    </subcellularLocation>
</comment>
<keyword evidence="2 5" id="KW-0812">Transmembrane</keyword>
<gene>
    <name evidence="7" type="ORF">BCR43DRAFT_460575</name>
</gene>
<dbReference type="GO" id="GO:0102772">
    <property type="term" value="F:sphingolipid C4-monooxygenase activity"/>
    <property type="evidence" value="ECO:0007669"/>
    <property type="project" value="EnsemblFungi"/>
</dbReference>
<dbReference type="GO" id="GO:0042284">
    <property type="term" value="F:sphingolipid delta-4 desaturase activity"/>
    <property type="evidence" value="ECO:0007669"/>
    <property type="project" value="EnsemblFungi"/>
</dbReference>
<dbReference type="Pfam" id="PF04116">
    <property type="entry name" value="FA_hydroxylase"/>
    <property type="match status" value="1"/>
</dbReference>
<dbReference type="InParanoid" id="A0A1X2H887"/>
<dbReference type="Proteomes" id="UP000242180">
    <property type="component" value="Unassembled WGS sequence"/>
</dbReference>
<dbReference type="GO" id="GO:0005506">
    <property type="term" value="F:iron ion binding"/>
    <property type="evidence" value="ECO:0007669"/>
    <property type="project" value="InterPro"/>
</dbReference>
<dbReference type="GO" id="GO:0005789">
    <property type="term" value="C:endoplasmic reticulum membrane"/>
    <property type="evidence" value="ECO:0007669"/>
    <property type="project" value="EnsemblFungi"/>
</dbReference>
<dbReference type="OrthoDB" id="408954at2759"/>
<dbReference type="FunCoup" id="A0A1X2H887">
    <property type="interactions" value="104"/>
</dbReference>
<keyword evidence="8" id="KW-1185">Reference proteome</keyword>
<feature type="domain" description="Rhodanese" evidence="6">
    <location>
        <begin position="112"/>
        <end position="146"/>
    </location>
</feature>
<dbReference type="InterPro" id="IPR050307">
    <property type="entry name" value="Sterol_Desaturase_Related"/>
</dbReference>
<dbReference type="PANTHER" id="PTHR11863">
    <property type="entry name" value="STEROL DESATURASE"/>
    <property type="match status" value="1"/>
</dbReference>
<feature type="transmembrane region" description="Helical" evidence="5">
    <location>
        <begin position="69"/>
        <end position="92"/>
    </location>
</feature>
<feature type="transmembrane region" description="Helical" evidence="5">
    <location>
        <begin position="26"/>
        <end position="48"/>
    </location>
</feature>
<evidence type="ECO:0000313" key="8">
    <source>
        <dbReference type="Proteomes" id="UP000242180"/>
    </source>
</evidence>
<comment type="caution">
    <text evidence="7">The sequence shown here is derived from an EMBL/GenBank/DDBJ whole genome shotgun (WGS) entry which is preliminary data.</text>
</comment>
<reference evidence="7 8" key="1">
    <citation type="submission" date="2016-07" db="EMBL/GenBank/DDBJ databases">
        <title>Pervasive Adenine N6-methylation of Active Genes in Fungi.</title>
        <authorList>
            <consortium name="DOE Joint Genome Institute"/>
            <person name="Mondo S.J."/>
            <person name="Dannebaum R.O."/>
            <person name="Kuo R.C."/>
            <person name="Labutti K."/>
            <person name="Haridas S."/>
            <person name="Kuo A."/>
            <person name="Salamov A."/>
            <person name="Ahrendt S.R."/>
            <person name="Lipzen A."/>
            <person name="Sullivan W."/>
            <person name="Andreopoulos W.B."/>
            <person name="Clum A."/>
            <person name="Lindquist E."/>
            <person name="Daum C."/>
            <person name="Ramamoorthy G.K."/>
            <person name="Gryganskyi A."/>
            <person name="Culley D."/>
            <person name="Magnuson J.K."/>
            <person name="James T.Y."/>
            <person name="O'Malley M.A."/>
            <person name="Stajich J.E."/>
            <person name="Spatafora J.W."/>
            <person name="Visel A."/>
            <person name="Grigoriev I.V."/>
        </authorList>
    </citation>
    <scope>NUCLEOTIDE SEQUENCE [LARGE SCALE GENOMIC DNA]</scope>
    <source>
        <strain evidence="7 8">NRRL 2496</strain>
    </source>
</reference>
<dbReference type="STRING" id="13706.A0A1X2H887"/>
<evidence type="ECO:0000256" key="2">
    <source>
        <dbReference type="ARBA" id="ARBA00022692"/>
    </source>
</evidence>
<evidence type="ECO:0000259" key="6">
    <source>
        <dbReference type="PROSITE" id="PS50206"/>
    </source>
</evidence>
<keyword evidence="3 5" id="KW-1133">Transmembrane helix</keyword>
<organism evidence="7 8">
    <name type="scientific">Syncephalastrum racemosum</name>
    <name type="common">Filamentous fungus</name>
    <dbReference type="NCBI Taxonomy" id="13706"/>
    <lineage>
        <taxon>Eukaryota</taxon>
        <taxon>Fungi</taxon>
        <taxon>Fungi incertae sedis</taxon>
        <taxon>Mucoromycota</taxon>
        <taxon>Mucoromycotina</taxon>
        <taxon>Mucoromycetes</taxon>
        <taxon>Mucorales</taxon>
        <taxon>Syncephalastraceae</taxon>
        <taxon>Syncephalastrum</taxon>
    </lineage>
</organism>
<dbReference type="EMBL" id="MCGN01000007">
    <property type="protein sequence ID" value="ORY94776.1"/>
    <property type="molecule type" value="Genomic_DNA"/>
</dbReference>
<dbReference type="InterPro" id="IPR001763">
    <property type="entry name" value="Rhodanese-like_dom"/>
</dbReference>
<dbReference type="OMA" id="FETKPCK"/>
<dbReference type="AlphaFoldDB" id="A0A1X2H887"/>
<name>A0A1X2H887_SYNRA</name>
<dbReference type="PROSITE" id="PS50206">
    <property type="entry name" value="RHODANESE_3"/>
    <property type="match status" value="1"/>
</dbReference>